<gene>
    <name evidence="1" type="ORF">SIAM614_21702</name>
</gene>
<evidence type="ECO:0000313" key="1">
    <source>
        <dbReference type="EMBL" id="EAV40546.1"/>
    </source>
</evidence>
<protein>
    <submittedName>
        <fullName evidence="1">Uncharacterized protein</fullName>
    </submittedName>
</protein>
<sequence>MLRCKTTMSFVFSVFRLSAVSPQTSASFKPLKKRRNWISIYGRSDGFIDFILNFDIKCKQRICIFELQFNKK</sequence>
<dbReference type="AlphaFoldDB" id="A0P375"/>
<name>A0P375_ROSAI</name>
<reference evidence="1 2" key="1">
    <citation type="submission" date="2006-05" db="EMBL/GenBank/DDBJ databases">
        <authorList>
            <person name="King G."/>
            <person name="Ferriera S."/>
            <person name="Johnson J."/>
            <person name="Kravitz S."/>
            <person name="Beeson K."/>
            <person name="Sutton G."/>
            <person name="Rogers Y.-H."/>
            <person name="Friedman R."/>
            <person name="Frazier M."/>
            <person name="Venter J.C."/>
        </authorList>
    </citation>
    <scope>NUCLEOTIDE SEQUENCE [LARGE SCALE GENOMIC DNA]</scope>
    <source>
        <strain evidence="2">ATCC 25650 / DSM 13394 / JCM 20685 / NBRC 16684 / NCIMB 2208 / IAM 12614 / B1</strain>
    </source>
</reference>
<proteinExistence type="predicted"/>
<accession>A0P375</accession>
<dbReference type="EMBL" id="AAUW01000029">
    <property type="protein sequence ID" value="EAV40546.1"/>
    <property type="molecule type" value="Genomic_DNA"/>
</dbReference>
<organism evidence="1 2">
    <name type="scientific">Roseibium aggregatum (strain ATCC 25650 / DSM 13394 / JCM 20685 / NBRC 16684 / NCIMB 2208 / IAM 12614 / B1)</name>
    <name type="common">Stappia aggregata</name>
    <dbReference type="NCBI Taxonomy" id="384765"/>
    <lineage>
        <taxon>Bacteria</taxon>
        <taxon>Pseudomonadati</taxon>
        <taxon>Pseudomonadota</taxon>
        <taxon>Alphaproteobacteria</taxon>
        <taxon>Hyphomicrobiales</taxon>
        <taxon>Stappiaceae</taxon>
        <taxon>Roseibium</taxon>
    </lineage>
</organism>
<comment type="caution">
    <text evidence="1">The sequence shown here is derived from an EMBL/GenBank/DDBJ whole genome shotgun (WGS) entry which is preliminary data.</text>
</comment>
<dbReference type="Proteomes" id="UP000004848">
    <property type="component" value="Unassembled WGS sequence"/>
</dbReference>
<evidence type="ECO:0000313" key="2">
    <source>
        <dbReference type="Proteomes" id="UP000004848"/>
    </source>
</evidence>